<reference evidence="2" key="1">
    <citation type="journal article" date="2021" name="Genome Biol. Evol.">
        <title>The assembled and annotated genome of the fairy-ring fungus Marasmius oreades.</title>
        <authorList>
            <person name="Hiltunen M."/>
            <person name="Ament-Velasquez S.L."/>
            <person name="Johannesson H."/>
        </authorList>
    </citation>
    <scope>NUCLEOTIDE SEQUENCE</scope>
    <source>
        <strain evidence="2">03SP1</strain>
    </source>
</reference>
<feature type="transmembrane region" description="Helical" evidence="1">
    <location>
        <begin position="52"/>
        <end position="79"/>
    </location>
</feature>
<accession>A0A9P7RXQ0</accession>
<dbReference type="RefSeq" id="XP_043007413.1">
    <property type="nucleotide sequence ID" value="XM_043154953.1"/>
</dbReference>
<feature type="transmembrane region" description="Helical" evidence="1">
    <location>
        <begin position="168"/>
        <end position="190"/>
    </location>
</feature>
<dbReference type="Proteomes" id="UP001049176">
    <property type="component" value="Chromosome 6"/>
</dbReference>
<dbReference type="OrthoDB" id="3346251at2759"/>
<dbReference type="GeneID" id="66079091"/>
<sequence>MEDPFQTEYTPQTYHTNAYLRVASIAIAAYSFIETGPAVWKFYRDQLRSGRYTISFIMLILIQVSSIAALCISNFGFFYSHFTDASCKRYYLLPSIFKILQAMVSQLILGLRAFNLSTRSRAVGLVLIILYVAACSVEWTTTLYRRHMTVAQIHVCRGTFHPNSMSAWVYYVTAIIYDVGVTSISVVYLVKHQQTSTASNMMAKITKMMLYDGIGYFVFLTAVNVANLMIYREGTDIQTFRASFGYTATWILSQRLLIHLHEMSLERRNESMYEAYTISQTISSAQAVNRAVRSQFETKGSLADGLELTNPNFDLDILESGTNYADDVSHVQVHVEKTVTVQRRGSQKYTLENYSRHAGSVVTNPTISTRTISVVSTGRKQS</sequence>
<proteinExistence type="predicted"/>
<evidence type="ECO:0000256" key="1">
    <source>
        <dbReference type="SAM" id="Phobius"/>
    </source>
</evidence>
<name>A0A9P7RXQ0_9AGAR</name>
<keyword evidence="3" id="KW-1185">Reference proteome</keyword>
<evidence type="ECO:0000313" key="2">
    <source>
        <dbReference type="EMBL" id="KAG7090943.1"/>
    </source>
</evidence>
<evidence type="ECO:0000313" key="3">
    <source>
        <dbReference type="Proteomes" id="UP001049176"/>
    </source>
</evidence>
<feature type="transmembrane region" description="Helical" evidence="1">
    <location>
        <begin position="122"/>
        <end position="139"/>
    </location>
</feature>
<gene>
    <name evidence="2" type="ORF">E1B28_010015</name>
</gene>
<dbReference type="KEGG" id="more:E1B28_010015"/>
<keyword evidence="1" id="KW-0472">Membrane</keyword>
<comment type="caution">
    <text evidence="2">The sequence shown here is derived from an EMBL/GenBank/DDBJ whole genome shotgun (WGS) entry which is preliminary data.</text>
</comment>
<organism evidence="2 3">
    <name type="scientific">Marasmius oreades</name>
    <name type="common">fairy-ring Marasmius</name>
    <dbReference type="NCBI Taxonomy" id="181124"/>
    <lineage>
        <taxon>Eukaryota</taxon>
        <taxon>Fungi</taxon>
        <taxon>Dikarya</taxon>
        <taxon>Basidiomycota</taxon>
        <taxon>Agaricomycotina</taxon>
        <taxon>Agaricomycetes</taxon>
        <taxon>Agaricomycetidae</taxon>
        <taxon>Agaricales</taxon>
        <taxon>Marasmiineae</taxon>
        <taxon>Marasmiaceae</taxon>
        <taxon>Marasmius</taxon>
    </lineage>
</organism>
<feature type="transmembrane region" description="Helical" evidence="1">
    <location>
        <begin position="210"/>
        <end position="231"/>
    </location>
</feature>
<keyword evidence="1" id="KW-1133">Transmembrane helix</keyword>
<protein>
    <submittedName>
        <fullName evidence="2">Uncharacterized protein</fullName>
    </submittedName>
</protein>
<dbReference type="AlphaFoldDB" id="A0A9P7RXQ0"/>
<feature type="transmembrane region" description="Helical" evidence="1">
    <location>
        <begin position="91"/>
        <end position="110"/>
    </location>
</feature>
<dbReference type="EMBL" id="CM032186">
    <property type="protein sequence ID" value="KAG7090943.1"/>
    <property type="molecule type" value="Genomic_DNA"/>
</dbReference>
<feature type="transmembrane region" description="Helical" evidence="1">
    <location>
        <begin position="20"/>
        <end position="40"/>
    </location>
</feature>
<keyword evidence="1" id="KW-0812">Transmembrane</keyword>